<dbReference type="EnsemblPlants" id="QL05p000849:mrna">
    <property type="protein sequence ID" value="QL05p000849:mrna"/>
    <property type="gene ID" value="QL05p000849"/>
</dbReference>
<organism evidence="1 2">
    <name type="scientific">Quercus lobata</name>
    <name type="common">Valley oak</name>
    <dbReference type="NCBI Taxonomy" id="97700"/>
    <lineage>
        <taxon>Eukaryota</taxon>
        <taxon>Viridiplantae</taxon>
        <taxon>Streptophyta</taxon>
        <taxon>Embryophyta</taxon>
        <taxon>Tracheophyta</taxon>
        <taxon>Spermatophyta</taxon>
        <taxon>Magnoliopsida</taxon>
        <taxon>eudicotyledons</taxon>
        <taxon>Gunneridae</taxon>
        <taxon>Pentapetalae</taxon>
        <taxon>rosids</taxon>
        <taxon>fabids</taxon>
        <taxon>Fagales</taxon>
        <taxon>Fagaceae</taxon>
        <taxon>Quercus</taxon>
    </lineage>
</organism>
<dbReference type="Gramene" id="QL05p000849:mrna">
    <property type="protein sequence ID" value="QL05p000849:mrna"/>
    <property type="gene ID" value="QL05p000849"/>
</dbReference>
<name>A0A7N2R422_QUELO</name>
<dbReference type="EMBL" id="LRBV02000005">
    <property type="status" value="NOT_ANNOTATED_CDS"/>
    <property type="molecule type" value="Genomic_DNA"/>
</dbReference>
<dbReference type="InParanoid" id="A0A7N2R422"/>
<accession>A0A7N2R422</accession>
<proteinExistence type="predicted"/>
<protein>
    <submittedName>
        <fullName evidence="1">Uncharacterized protein</fullName>
    </submittedName>
</protein>
<reference evidence="1 2" key="1">
    <citation type="journal article" date="2016" name="G3 (Bethesda)">
        <title>First Draft Assembly and Annotation of the Genome of a California Endemic Oak Quercus lobata Nee (Fagaceae).</title>
        <authorList>
            <person name="Sork V.L."/>
            <person name="Fitz-Gibbon S.T."/>
            <person name="Puiu D."/>
            <person name="Crepeau M."/>
            <person name="Gugger P.F."/>
            <person name="Sherman R."/>
            <person name="Stevens K."/>
            <person name="Langley C.H."/>
            <person name="Pellegrini M."/>
            <person name="Salzberg S.L."/>
        </authorList>
    </citation>
    <scope>NUCLEOTIDE SEQUENCE [LARGE SCALE GENOMIC DNA]</scope>
    <source>
        <strain evidence="1 2">cv. SW786</strain>
    </source>
</reference>
<evidence type="ECO:0000313" key="2">
    <source>
        <dbReference type="Proteomes" id="UP000594261"/>
    </source>
</evidence>
<reference evidence="1" key="2">
    <citation type="submission" date="2021-01" db="UniProtKB">
        <authorList>
            <consortium name="EnsemblPlants"/>
        </authorList>
    </citation>
    <scope>IDENTIFICATION</scope>
</reference>
<dbReference type="AlphaFoldDB" id="A0A7N2R422"/>
<sequence>MKPCKSSNVEGSLVTGRLPSSASVPMPEIGGSGCSFVDYGLTEADPEVRGIIDKEKERQFKSLELIASREFHIYCNLKLIPSGIIFWSKLTT</sequence>
<evidence type="ECO:0000313" key="1">
    <source>
        <dbReference type="EnsemblPlants" id="QL05p000849:mrna"/>
    </source>
</evidence>
<keyword evidence="2" id="KW-1185">Reference proteome</keyword>
<dbReference type="Proteomes" id="UP000594261">
    <property type="component" value="Chromosome 5"/>
</dbReference>